<reference evidence="5" key="1">
    <citation type="journal article" date="2023" name="Commun. Biol.">
        <title>Genome analysis of Parmales, the sister group of diatoms, reveals the evolutionary specialization of diatoms from phago-mixotrophs to photoautotrophs.</title>
        <authorList>
            <person name="Ban H."/>
            <person name="Sato S."/>
            <person name="Yoshikawa S."/>
            <person name="Yamada K."/>
            <person name="Nakamura Y."/>
            <person name="Ichinomiya M."/>
            <person name="Sato N."/>
            <person name="Blanc-Mathieu R."/>
            <person name="Endo H."/>
            <person name="Kuwata A."/>
            <person name="Ogata H."/>
        </authorList>
    </citation>
    <scope>NUCLEOTIDE SEQUENCE [LARGE SCALE GENOMIC DNA]</scope>
    <source>
        <strain evidence="5">NIES 3701</strain>
    </source>
</reference>
<evidence type="ECO:0000313" key="4">
    <source>
        <dbReference type="EMBL" id="GMH66189.1"/>
    </source>
</evidence>
<sequence>MLRLALRRAASSSRLLGNLPNPEPLLNPQRRTLFIQTASTPNPQSLKFLPGRLVYETEDERGFSSTPSDPPHSPLSQRLFKSSPNITSCYLGIDFVTVNIDTSTSWEIIKPTIFSAIMDHYASGDPAVLSSSEVKSDTEILDDDSEVVAMIKELLEVRIRPAVQEDGGDIKYVSFTDETGIVQVRLEGSCVGCPSSSVTLKSGVENMLMHYIPEVKGVEAVDEEGSNQLQNMPEDVKTEEWNPEEDDGKPKMTYEERLKAAGIPFSE</sequence>
<dbReference type="SUPFAM" id="SSF117916">
    <property type="entry name" value="Fe-S cluster assembly (FSCA) domain-like"/>
    <property type="match status" value="1"/>
</dbReference>
<dbReference type="GO" id="GO:0051536">
    <property type="term" value="F:iron-sulfur cluster binding"/>
    <property type="evidence" value="ECO:0007669"/>
    <property type="project" value="InterPro"/>
</dbReference>
<dbReference type="PANTHER" id="PTHR11178">
    <property type="entry name" value="IRON-SULFUR CLUSTER SCAFFOLD PROTEIN NFU-RELATED"/>
    <property type="match status" value="1"/>
</dbReference>
<evidence type="ECO:0000313" key="5">
    <source>
        <dbReference type="Proteomes" id="UP001165085"/>
    </source>
</evidence>
<dbReference type="GO" id="GO:0005739">
    <property type="term" value="C:mitochondrion"/>
    <property type="evidence" value="ECO:0007669"/>
    <property type="project" value="TreeGrafter"/>
</dbReference>
<dbReference type="OrthoDB" id="565552at2759"/>
<protein>
    <recommendedName>
        <fullName evidence="3">Scaffold protein Nfu/NifU N-terminal domain-containing protein</fullName>
    </recommendedName>
</protein>
<dbReference type="InterPro" id="IPR036498">
    <property type="entry name" value="Nfu/NifU_N_sf"/>
</dbReference>
<dbReference type="InterPro" id="IPR001075">
    <property type="entry name" value="NIF_FeS_clus_asmbl_NifU_C"/>
</dbReference>
<dbReference type="SMART" id="SM00932">
    <property type="entry name" value="Nfu_N"/>
    <property type="match status" value="1"/>
</dbReference>
<dbReference type="Pfam" id="PF08712">
    <property type="entry name" value="Nfu_N"/>
    <property type="match status" value="1"/>
</dbReference>
<comment type="similarity">
    <text evidence="1">Belongs to the NifU family.</text>
</comment>
<dbReference type="InterPro" id="IPR014824">
    <property type="entry name" value="Nfu/NifU_N"/>
</dbReference>
<dbReference type="PANTHER" id="PTHR11178:SF1">
    <property type="entry name" value="NFU1 IRON-SULFUR CLUSTER SCAFFOLD HOMOLOG, MITOCHONDRIAL"/>
    <property type="match status" value="1"/>
</dbReference>
<dbReference type="GO" id="GO:0005506">
    <property type="term" value="F:iron ion binding"/>
    <property type="evidence" value="ECO:0007669"/>
    <property type="project" value="InterPro"/>
</dbReference>
<dbReference type="Proteomes" id="UP001165085">
    <property type="component" value="Unassembled WGS sequence"/>
</dbReference>
<dbReference type="Pfam" id="PF01106">
    <property type="entry name" value="NifU"/>
    <property type="match status" value="1"/>
</dbReference>
<dbReference type="GO" id="GO:0016226">
    <property type="term" value="P:iron-sulfur cluster assembly"/>
    <property type="evidence" value="ECO:0007669"/>
    <property type="project" value="InterPro"/>
</dbReference>
<dbReference type="Gene3D" id="3.30.300.130">
    <property type="entry name" value="Fe-S cluster assembly (FSCA)"/>
    <property type="match status" value="1"/>
</dbReference>
<keyword evidence="5" id="KW-1185">Reference proteome</keyword>
<accession>A0A9W7AD52</accession>
<organism evidence="4 5">
    <name type="scientific">Triparma strigata</name>
    <dbReference type="NCBI Taxonomy" id="1606541"/>
    <lineage>
        <taxon>Eukaryota</taxon>
        <taxon>Sar</taxon>
        <taxon>Stramenopiles</taxon>
        <taxon>Ochrophyta</taxon>
        <taxon>Bolidophyceae</taxon>
        <taxon>Parmales</taxon>
        <taxon>Triparmaceae</taxon>
        <taxon>Triparma</taxon>
    </lineage>
</organism>
<feature type="region of interest" description="Disordered" evidence="2">
    <location>
        <begin position="225"/>
        <end position="252"/>
    </location>
</feature>
<dbReference type="Gene3D" id="3.30.1370.70">
    <property type="entry name" value="Scaffold protein Nfu/NifU, N-terminal domain"/>
    <property type="match status" value="1"/>
</dbReference>
<evidence type="ECO:0000259" key="3">
    <source>
        <dbReference type="SMART" id="SM00932"/>
    </source>
</evidence>
<dbReference type="InterPro" id="IPR034904">
    <property type="entry name" value="FSCA_dom_sf"/>
</dbReference>
<dbReference type="SUPFAM" id="SSF110836">
    <property type="entry name" value="Hypothetical protein SAV1430"/>
    <property type="match status" value="1"/>
</dbReference>
<comment type="caution">
    <text evidence="4">The sequence shown here is derived from an EMBL/GenBank/DDBJ whole genome shotgun (WGS) entry which is preliminary data.</text>
</comment>
<dbReference type="FunFam" id="3.30.300.130:FF:000001">
    <property type="entry name" value="NFU1 iron-sulfur cluster scaffold"/>
    <property type="match status" value="1"/>
</dbReference>
<gene>
    <name evidence="4" type="ORF">TrST_g11457</name>
</gene>
<name>A0A9W7AD52_9STRA</name>
<dbReference type="AlphaFoldDB" id="A0A9W7AD52"/>
<evidence type="ECO:0000256" key="1">
    <source>
        <dbReference type="ARBA" id="ARBA00006420"/>
    </source>
</evidence>
<dbReference type="EMBL" id="BRXY01000106">
    <property type="protein sequence ID" value="GMH66189.1"/>
    <property type="molecule type" value="Genomic_DNA"/>
</dbReference>
<proteinExistence type="inferred from homology"/>
<evidence type="ECO:0000256" key="2">
    <source>
        <dbReference type="SAM" id="MobiDB-lite"/>
    </source>
</evidence>
<feature type="domain" description="Scaffold protein Nfu/NifU N-terminal" evidence="3">
    <location>
        <begin position="35"/>
        <end position="124"/>
    </location>
</feature>